<evidence type="ECO:0000256" key="1">
    <source>
        <dbReference type="ARBA" id="ARBA00023015"/>
    </source>
</evidence>
<dbReference type="PANTHER" id="PTHR30055">
    <property type="entry name" value="HTH-TYPE TRANSCRIPTIONAL REGULATOR RUTR"/>
    <property type="match status" value="1"/>
</dbReference>
<evidence type="ECO:0000256" key="2">
    <source>
        <dbReference type="ARBA" id="ARBA00023125"/>
    </source>
</evidence>
<keyword evidence="7" id="KW-1185">Reference proteome</keyword>
<accession>A0ABY2FA68</accession>
<organism evidence="6 7">
    <name type="scientific">Kribbella pratensis</name>
    <dbReference type="NCBI Taxonomy" id="2512112"/>
    <lineage>
        <taxon>Bacteria</taxon>
        <taxon>Bacillati</taxon>
        <taxon>Actinomycetota</taxon>
        <taxon>Actinomycetes</taxon>
        <taxon>Propionibacteriales</taxon>
        <taxon>Kribbellaceae</taxon>
        <taxon>Kribbella</taxon>
    </lineage>
</organism>
<feature type="DNA-binding region" description="H-T-H motif" evidence="4">
    <location>
        <begin position="35"/>
        <end position="54"/>
    </location>
</feature>
<comment type="caution">
    <text evidence="6">The sequence shown here is derived from an EMBL/GenBank/DDBJ whole genome shotgun (WGS) entry which is preliminary data.</text>
</comment>
<gene>
    <name evidence="6" type="ORF">EV137_5492</name>
</gene>
<proteinExistence type="predicted"/>
<dbReference type="PANTHER" id="PTHR30055:SF151">
    <property type="entry name" value="TRANSCRIPTIONAL REGULATORY PROTEIN"/>
    <property type="match status" value="1"/>
</dbReference>
<keyword evidence="1" id="KW-0805">Transcription regulation</keyword>
<dbReference type="Pfam" id="PF00440">
    <property type="entry name" value="TetR_N"/>
    <property type="match status" value="1"/>
</dbReference>
<evidence type="ECO:0000259" key="5">
    <source>
        <dbReference type="PROSITE" id="PS50977"/>
    </source>
</evidence>
<sequence length="197" mass="21817">MKTDGRRAASTAATRHAIIEAGRELLATREWRNFTLEAVATSAGVTRVTVYNQMQSKYGLLDAVLTELSERAGMDQLLTNTSELDAAAARLAIVEQTCRFWHVERDVLRPLFGLAAIDREVAGMLAEREQWRRNQWQRLIDRLVEEAPTIKPFDRPTLLDGVVAVTSFPTYDALGDLADDPAAAAKVINHLVISLTG</sequence>
<dbReference type="Proteomes" id="UP000295060">
    <property type="component" value="Unassembled WGS sequence"/>
</dbReference>
<dbReference type="Gene3D" id="1.10.357.10">
    <property type="entry name" value="Tetracycline Repressor, domain 2"/>
    <property type="match status" value="1"/>
</dbReference>
<evidence type="ECO:0000313" key="7">
    <source>
        <dbReference type="Proteomes" id="UP000295060"/>
    </source>
</evidence>
<keyword evidence="3" id="KW-0804">Transcription</keyword>
<protein>
    <submittedName>
        <fullName evidence="6">TetR family transcriptional regulator</fullName>
    </submittedName>
</protein>
<dbReference type="RefSeq" id="WP_134006473.1">
    <property type="nucleotide sequence ID" value="NZ_SODU01000003.1"/>
</dbReference>
<feature type="domain" description="HTH tetR-type" evidence="5">
    <location>
        <begin position="12"/>
        <end position="72"/>
    </location>
</feature>
<dbReference type="PROSITE" id="PS50977">
    <property type="entry name" value="HTH_TETR_2"/>
    <property type="match status" value="1"/>
</dbReference>
<keyword evidence="2 4" id="KW-0238">DNA-binding</keyword>
<dbReference type="InterPro" id="IPR009057">
    <property type="entry name" value="Homeodomain-like_sf"/>
</dbReference>
<dbReference type="InterPro" id="IPR050109">
    <property type="entry name" value="HTH-type_TetR-like_transc_reg"/>
</dbReference>
<evidence type="ECO:0000256" key="4">
    <source>
        <dbReference type="PROSITE-ProRule" id="PRU00335"/>
    </source>
</evidence>
<name>A0ABY2FA68_9ACTN</name>
<dbReference type="EMBL" id="SODU01000003">
    <property type="protein sequence ID" value="TDW87414.1"/>
    <property type="molecule type" value="Genomic_DNA"/>
</dbReference>
<evidence type="ECO:0000313" key="6">
    <source>
        <dbReference type="EMBL" id="TDW87414.1"/>
    </source>
</evidence>
<reference evidence="6 7" key="1">
    <citation type="submission" date="2019-03" db="EMBL/GenBank/DDBJ databases">
        <title>Genomic Encyclopedia of Type Strains, Phase III (KMG-III): the genomes of soil and plant-associated and newly described type strains.</title>
        <authorList>
            <person name="Whitman W."/>
        </authorList>
    </citation>
    <scope>NUCLEOTIDE SEQUENCE [LARGE SCALE GENOMIC DNA]</scope>
    <source>
        <strain evidence="6 7">VKMAc-2574</strain>
    </source>
</reference>
<dbReference type="InterPro" id="IPR001647">
    <property type="entry name" value="HTH_TetR"/>
</dbReference>
<dbReference type="SUPFAM" id="SSF46689">
    <property type="entry name" value="Homeodomain-like"/>
    <property type="match status" value="1"/>
</dbReference>
<evidence type="ECO:0000256" key="3">
    <source>
        <dbReference type="ARBA" id="ARBA00023163"/>
    </source>
</evidence>